<keyword evidence="1" id="KW-0479">Metal-binding</keyword>
<reference evidence="7 8" key="1">
    <citation type="submission" date="2019-04" db="EMBL/GenBank/DDBJ databases">
        <title>Psychroflexus halotolerans sp. nov., isolated from a marine solar saltern.</title>
        <authorList>
            <person name="Feng X."/>
        </authorList>
    </citation>
    <scope>NUCLEOTIDE SEQUENCE [LARGE SCALE GENOMIC DNA]</scope>
    <source>
        <strain evidence="7 8">WDS2C27</strain>
    </source>
</reference>
<dbReference type="InterPro" id="IPR052721">
    <property type="entry name" value="ET_Amicyanin"/>
</dbReference>
<evidence type="ECO:0000256" key="2">
    <source>
        <dbReference type="ARBA" id="ARBA00022729"/>
    </source>
</evidence>
<dbReference type="Pfam" id="PF00127">
    <property type="entry name" value="Copper-bind"/>
    <property type="match status" value="1"/>
</dbReference>
<dbReference type="EMBL" id="SWMU01000001">
    <property type="protein sequence ID" value="TKS57044.1"/>
    <property type="molecule type" value="Genomic_DNA"/>
</dbReference>
<evidence type="ECO:0000256" key="3">
    <source>
        <dbReference type="ARBA" id="ARBA00023008"/>
    </source>
</evidence>
<dbReference type="Pfam" id="PF18962">
    <property type="entry name" value="Por_Secre_tail"/>
    <property type="match status" value="1"/>
</dbReference>
<accession>A0A4U5TU72</accession>
<dbReference type="SUPFAM" id="SSF49503">
    <property type="entry name" value="Cupredoxins"/>
    <property type="match status" value="1"/>
</dbReference>
<feature type="signal peptide" evidence="4">
    <location>
        <begin position="1"/>
        <end position="19"/>
    </location>
</feature>
<dbReference type="RefSeq" id="WP_138930748.1">
    <property type="nucleotide sequence ID" value="NZ_SWMU01000001.1"/>
</dbReference>
<dbReference type="OrthoDB" id="849076at2"/>
<feature type="domain" description="Blue (type 1) copper" evidence="5">
    <location>
        <begin position="44"/>
        <end position="112"/>
    </location>
</feature>
<dbReference type="GO" id="GO:0009055">
    <property type="term" value="F:electron transfer activity"/>
    <property type="evidence" value="ECO:0007669"/>
    <property type="project" value="InterPro"/>
</dbReference>
<dbReference type="AlphaFoldDB" id="A0A4U5TU72"/>
<dbReference type="Proteomes" id="UP000306552">
    <property type="component" value="Unassembled WGS sequence"/>
</dbReference>
<evidence type="ECO:0000313" key="8">
    <source>
        <dbReference type="Proteomes" id="UP000306552"/>
    </source>
</evidence>
<evidence type="ECO:0000256" key="1">
    <source>
        <dbReference type="ARBA" id="ARBA00022723"/>
    </source>
</evidence>
<organism evidence="7 8">
    <name type="scientific">Mesohalobacter halotolerans</name>
    <dbReference type="NCBI Taxonomy" id="1883405"/>
    <lineage>
        <taxon>Bacteria</taxon>
        <taxon>Pseudomonadati</taxon>
        <taxon>Bacteroidota</taxon>
        <taxon>Flavobacteriia</taxon>
        <taxon>Flavobacteriales</taxon>
        <taxon>Flavobacteriaceae</taxon>
        <taxon>Mesohalobacter</taxon>
    </lineage>
</organism>
<dbReference type="InterPro" id="IPR026444">
    <property type="entry name" value="Secre_tail"/>
</dbReference>
<evidence type="ECO:0000256" key="4">
    <source>
        <dbReference type="SAM" id="SignalP"/>
    </source>
</evidence>
<evidence type="ECO:0000259" key="6">
    <source>
        <dbReference type="Pfam" id="PF18962"/>
    </source>
</evidence>
<dbReference type="Gene3D" id="2.60.40.420">
    <property type="entry name" value="Cupredoxins - blue copper proteins"/>
    <property type="match status" value="1"/>
</dbReference>
<dbReference type="PANTHER" id="PTHR36507">
    <property type="entry name" value="BLL1555 PROTEIN"/>
    <property type="match status" value="1"/>
</dbReference>
<feature type="chain" id="PRO_5020615173" evidence="4">
    <location>
        <begin position="20"/>
        <end position="205"/>
    </location>
</feature>
<dbReference type="NCBIfam" id="TIGR04183">
    <property type="entry name" value="Por_Secre_tail"/>
    <property type="match status" value="1"/>
</dbReference>
<feature type="domain" description="Secretion system C-terminal sorting" evidence="6">
    <location>
        <begin position="131"/>
        <end position="204"/>
    </location>
</feature>
<protein>
    <submittedName>
        <fullName evidence="7">T9SS type A sorting domain-containing protein</fullName>
    </submittedName>
</protein>
<evidence type="ECO:0000259" key="5">
    <source>
        <dbReference type="Pfam" id="PF00127"/>
    </source>
</evidence>
<keyword evidence="3" id="KW-0186">Copper</keyword>
<gene>
    <name evidence="7" type="ORF">FCN74_01065</name>
</gene>
<dbReference type="GO" id="GO:0005507">
    <property type="term" value="F:copper ion binding"/>
    <property type="evidence" value="ECO:0007669"/>
    <property type="project" value="InterPro"/>
</dbReference>
<evidence type="ECO:0000313" key="7">
    <source>
        <dbReference type="EMBL" id="TKS57044.1"/>
    </source>
</evidence>
<proteinExistence type="predicted"/>
<keyword evidence="2 4" id="KW-0732">Signal</keyword>
<keyword evidence="8" id="KW-1185">Reference proteome</keyword>
<dbReference type="InterPro" id="IPR008972">
    <property type="entry name" value="Cupredoxin"/>
</dbReference>
<dbReference type="PANTHER" id="PTHR36507:SF1">
    <property type="entry name" value="BLL1555 PROTEIN"/>
    <property type="match status" value="1"/>
</dbReference>
<comment type="caution">
    <text evidence="7">The sequence shown here is derived from an EMBL/GenBank/DDBJ whole genome shotgun (WGS) entry which is preliminary data.</text>
</comment>
<dbReference type="InterPro" id="IPR000923">
    <property type="entry name" value="BlueCu_1"/>
</dbReference>
<sequence>MKKLLFVFMALIISIFANAQTETYFIDWSFGSNPSATGDANSNRTIEVGDTVTWLWYANGTHNVVSKADATESFSSPLQGSGSTFSHTFTQIGVNDYICQPHAGSMFGTITVVADGSLNTQDFSLLENLKIFPNPARDKFNLEFGINNFESLNVNIYNLIGQKVKQFNKVQNNDMTFDISNLDAGLYLLKIYKGNNSITKRLIID</sequence>
<name>A0A4U5TU72_9FLAO</name>